<evidence type="ECO:0000256" key="2">
    <source>
        <dbReference type="ARBA" id="ARBA00022448"/>
    </source>
</evidence>
<dbReference type="InterPro" id="IPR044911">
    <property type="entry name" value="V-type_ATPase_csu/dsu_dom_3"/>
</dbReference>
<dbReference type="PANTHER" id="PTHR38682:SF1">
    <property type="entry name" value="V-TYPE ATP SYNTHASE SUBUNIT C"/>
    <property type="match status" value="1"/>
</dbReference>
<evidence type="ECO:0000313" key="5">
    <source>
        <dbReference type="Proteomes" id="UP000306420"/>
    </source>
</evidence>
<dbReference type="Proteomes" id="UP000306420">
    <property type="component" value="Unassembled WGS sequence"/>
</dbReference>
<proteinExistence type="inferred from homology"/>
<dbReference type="InterPro" id="IPR035067">
    <property type="entry name" value="V-type_ATPase_csu/dsu"/>
</dbReference>
<dbReference type="PANTHER" id="PTHR38682">
    <property type="entry name" value="V-TYPE ATP SYNTHASE SUBUNIT C"/>
    <property type="match status" value="1"/>
</dbReference>
<dbReference type="GO" id="GO:0046961">
    <property type="term" value="F:proton-transporting ATPase activity, rotational mechanism"/>
    <property type="evidence" value="ECO:0007669"/>
    <property type="project" value="InterPro"/>
</dbReference>
<dbReference type="SUPFAM" id="SSF103486">
    <property type="entry name" value="V-type ATP synthase subunit C"/>
    <property type="match status" value="1"/>
</dbReference>
<dbReference type="Gene3D" id="1.20.1690.10">
    <property type="entry name" value="V-type ATP synthase subunit C domain"/>
    <property type="match status" value="2"/>
</dbReference>
<evidence type="ECO:0000256" key="1">
    <source>
        <dbReference type="ARBA" id="ARBA00006709"/>
    </source>
</evidence>
<sequence>MQDSSYGPLNTTVRVQETNLLKQSDYDRMLSAKTYEDAVRVLADTGYRDGMEEAIQTREYDDMLMDELKETYQWIMDQSPSPVLSELMTLSYAYHNIKVLFKEELTGKDFDQTLIDIGLYPIYEFRRAVSQGQSDVLPKWYMQNINNLRIEFAETPRLNDIDIFVDRAYVHHLKRLSEEIADHDVTRYIEKLIDNTNMSIFFRAMANDRGRTHLQATITNEGAISTDYFVEVAEGGMENAIRVFSDSPDYRDIVAEAMDDQGKFSLRRFEQAIDNATETYLQQARFLVFGPLPVLAFISAKEIEVKNIRLVLTGKINNIESDIVRDRMRLDYAV</sequence>
<dbReference type="InterPro" id="IPR036079">
    <property type="entry name" value="ATPase_csu/dsu_sf"/>
</dbReference>
<dbReference type="EMBL" id="VBSP01000022">
    <property type="protein sequence ID" value="TLQ40939.1"/>
    <property type="molecule type" value="Genomic_DNA"/>
</dbReference>
<dbReference type="OrthoDB" id="1653at2"/>
<evidence type="ECO:0000313" key="4">
    <source>
        <dbReference type="EMBL" id="TLQ40939.1"/>
    </source>
</evidence>
<dbReference type="InterPro" id="IPR050873">
    <property type="entry name" value="V-ATPase_V0D/AC39_subunit"/>
</dbReference>
<dbReference type="AlphaFoldDB" id="A0A5R9DWT4"/>
<keyword evidence="2" id="KW-0813">Transport</keyword>
<comment type="similarity">
    <text evidence="1">Belongs to the V-ATPase V0D/AC39 subunit family.</text>
</comment>
<evidence type="ECO:0000256" key="3">
    <source>
        <dbReference type="ARBA" id="ARBA00023065"/>
    </source>
</evidence>
<gene>
    <name evidence="4" type="ORF">FEZ33_07140</name>
</gene>
<dbReference type="InterPro" id="IPR002843">
    <property type="entry name" value="ATPase_V0-cplx_csu/dsu"/>
</dbReference>
<organism evidence="4 5">
    <name type="scientific">Ruoffia tabacinasalis</name>
    <dbReference type="NCBI Taxonomy" id="87458"/>
    <lineage>
        <taxon>Bacteria</taxon>
        <taxon>Bacillati</taxon>
        <taxon>Bacillota</taxon>
        <taxon>Bacilli</taxon>
        <taxon>Lactobacillales</taxon>
        <taxon>Aerococcaceae</taxon>
        <taxon>Ruoffia</taxon>
    </lineage>
</organism>
<accession>A0A5R9DWT4</accession>
<dbReference type="Pfam" id="PF01992">
    <property type="entry name" value="vATP-synt_AC39"/>
    <property type="match status" value="1"/>
</dbReference>
<comment type="caution">
    <text evidence="4">The sequence shown here is derived from an EMBL/GenBank/DDBJ whole genome shotgun (WGS) entry which is preliminary data.</text>
</comment>
<protein>
    <submittedName>
        <fullName evidence="4">V-type ATPase subunit</fullName>
    </submittedName>
</protein>
<dbReference type="Gene3D" id="1.10.132.50">
    <property type="entry name" value="ATP synthase (C/AC39) subunit, domain 3"/>
    <property type="match status" value="1"/>
</dbReference>
<keyword evidence="3" id="KW-0406">Ion transport</keyword>
<name>A0A5R9DWT4_9LACT</name>
<dbReference type="RefSeq" id="WP_138404716.1">
    <property type="nucleotide sequence ID" value="NZ_VBSP01000022.1"/>
</dbReference>
<reference evidence="4 5" key="1">
    <citation type="submission" date="2019-05" db="EMBL/GenBank/DDBJ databases">
        <title>The metagenome of a microbial culture collection derived from dairy environment covers the genomic content of the human microbiome.</title>
        <authorList>
            <person name="Roder T."/>
            <person name="Wuthrich D."/>
            <person name="Sattari Z."/>
            <person name="Von Ah U."/>
            <person name="Bar C."/>
            <person name="Ronchi F."/>
            <person name="Macpherson A.J."/>
            <person name="Ganal-Vonarburg S.C."/>
            <person name="Bruggmann R."/>
            <person name="Vergeres G."/>
        </authorList>
    </citation>
    <scope>NUCLEOTIDE SEQUENCE [LARGE SCALE GENOMIC DNA]</scope>
    <source>
        <strain evidence="4 5">FAM 24227</strain>
    </source>
</reference>